<feature type="signal peptide" evidence="1">
    <location>
        <begin position="1"/>
        <end position="19"/>
    </location>
</feature>
<dbReference type="OrthoDB" id="1355943at2"/>
<sequence>MKRKSFKLTNLLLAVSIGATMLSCTNDSIENSHEMRTTETASGLANKIGKFRSDEEKRISSEFKSFATGSTSNNVEKNAIFYHDLKLKSVYKERETFKFTSLQNLADEINFLVLFDKEKAENLFQKYSNYLRKSIYTVEPTLDYETAITTDINELSTIKSDNSTGKYIGVVSVKEGVLLSNGVYNITWHVGVEKHKDDIGLTFYRNFTQLGSNAYVNGQWVLYPSSMRPALDAYAEFFGSGIGEIETLGFLSDYGSVIRNTGGKQNYVWKPSRGKIGGTFTTTVNGNEYKLEGASNFQW</sequence>
<organism evidence="2 3">
    <name type="scientific">Chryseobacterium culicis</name>
    <dbReference type="NCBI Taxonomy" id="680127"/>
    <lineage>
        <taxon>Bacteria</taxon>
        <taxon>Pseudomonadati</taxon>
        <taxon>Bacteroidota</taxon>
        <taxon>Flavobacteriia</taxon>
        <taxon>Flavobacteriales</taxon>
        <taxon>Weeksellaceae</taxon>
        <taxon>Chryseobacterium group</taxon>
        <taxon>Chryseobacterium</taxon>
    </lineage>
</organism>
<keyword evidence="1" id="KW-0732">Signal</keyword>
<proteinExistence type="predicted"/>
<accession>A0A1H6GZ91</accession>
<evidence type="ECO:0008006" key="4">
    <source>
        <dbReference type="Google" id="ProtNLM"/>
    </source>
</evidence>
<reference evidence="2 3" key="1">
    <citation type="submission" date="2016-10" db="EMBL/GenBank/DDBJ databases">
        <authorList>
            <person name="de Groot N.N."/>
        </authorList>
    </citation>
    <scope>NUCLEOTIDE SEQUENCE [LARGE SCALE GENOMIC DNA]</scope>
    <source>
        <strain evidence="2 3">DSM 23031</strain>
    </source>
</reference>
<dbReference type="RefSeq" id="WP_089689502.1">
    <property type="nucleotide sequence ID" value="NZ_FNWQ01000001.1"/>
</dbReference>
<evidence type="ECO:0000313" key="2">
    <source>
        <dbReference type="EMBL" id="SEH27143.1"/>
    </source>
</evidence>
<feature type="chain" id="PRO_5011576283" description="DUF4848 domain-containing protein" evidence="1">
    <location>
        <begin position="20"/>
        <end position="299"/>
    </location>
</feature>
<evidence type="ECO:0000256" key="1">
    <source>
        <dbReference type="SAM" id="SignalP"/>
    </source>
</evidence>
<name>A0A1H6GZ91_CHRCI</name>
<dbReference type="EMBL" id="FNWQ01000001">
    <property type="protein sequence ID" value="SEH27143.1"/>
    <property type="molecule type" value="Genomic_DNA"/>
</dbReference>
<dbReference type="AlphaFoldDB" id="A0A1H6GZ91"/>
<dbReference type="PROSITE" id="PS51257">
    <property type="entry name" value="PROKAR_LIPOPROTEIN"/>
    <property type="match status" value="1"/>
</dbReference>
<dbReference type="Proteomes" id="UP000198561">
    <property type="component" value="Unassembled WGS sequence"/>
</dbReference>
<evidence type="ECO:0000313" key="3">
    <source>
        <dbReference type="Proteomes" id="UP000198561"/>
    </source>
</evidence>
<gene>
    <name evidence="2" type="ORF">SAMN05421593_0211</name>
</gene>
<protein>
    <recommendedName>
        <fullName evidence="4">DUF4848 domain-containing protein</fullName>
    </recommendedName>
</protein>